<keyword evidence="2" id="KW-0963">Cytoplasm</keyword>
<accession>A0A917LUT3</accession>
<keyword evidence="5" id="KW-0804">Transcription</keyword>
<comment type="caution">
    <text evidence="7">The sequence shown here is derived from an EMBL/GenBank/DDBJ whole genome shotgun (WGS) entry which is preliminary data.</text>
</comment>
<keyword evidence="8" id="KW-1185">Reference proteome</keyword>
<dbReference type="InterPro" id="IPR009061">
    <property type="entry name" value="DNA-bd_dom_put_sf"/>
</dbReference>
<dbReference type="NCBIfam" id="TIGR02044">
    <property type="entry name" value="CueR"/>
    <property type="match status" value="1"/>
</dbReference>
<dbReference type="Pfam" id="PF00376">
    <property type="entry name" value="MerR"/>
    <property type="match status" value="1"/>
</dbReference>
<feature type="domain" description="HTH merR-type" evidence="6">
    <location>
        <begin position="3"/>
        <end position="72"/>
    </location>
</feature>
<dbReference type="Proteomes" id="UP000627715">
    <property type="component" value="Unassembled WGS sequence"/>
</dbReference>
<reference evidence="7" key="1">
    <citation type="journal article" date="2014" name="Int. J. Syst. Evol. Microbiol.">
        <title>Complete genome sequence of Corynebacterium casei LMG S-19264T (=DSM 44701T), isolated from a smear-ripened cheese.</title>
        <authorList>
            <consortium name="US DOE Joint Genome Institute (JGI-PGF)"/>
            <person name="Walter F."/>
            <person name="Albersmeier A."/>
            <person name="Kalinowski J."/>
            <person name="Ruckert C."/>
        </authorList>
    </citation>
    <scope>NUCLEOTIDE SEQUENCE</scope>
    <source>
        <strain evidence="7">CGMCC 1.15425</strain>
    </source>
</reference>
<dbReference type="PRINTS" id="PR00040">
    <property type="entry name" value="HTHMERR"/>
</dbReference>
<proteinExistence type="predicted"/>
<dbReference type="GO" id="GO:0005737">
    <property type="term" value="C:cytoplasm"/>
    <property type="evidence" value="ECO:0007669"/>
    <property type="project" value="UniProtKB-SubCell"/>
</dbReference>
<evidence type="ECO:0000256" key="4">
    <source>
        <dbReference type="ARBA" id="ARBA00023125"/>
    </source>
</evidence>
<evidence type="ECO:0000313" key="8">
    <source>
        <dbReference type="Proteomes" id="UP000627715"/>
    </source>
</evidence>
<dbReference type="InterPro" id="IPR015358">
    <property type="entry name" value="Tscrpt_reg_MerR_DNA-bd"/>
</dbReference>
<dbReference type="EMBL" id="BMIY01000006">
    <property type="protein sequence ID" value="GGG58206.1"/>
    <property type="molecule type" value="Genomic_DNA"/>
</dbReference>
<evidence type="ECO:0000256" key="3">
    <source>
        <dbReference type="ARBA" id="ARBA00023015"/>
    </source>
</evidence>
<dbReference type="PROSITE" id="PS50937">
    <property type="entry name" value="HTH_MERR_2"/>
    <property type="match status" value="1"/>
</dbReference>
<dbReference type="InterPro" id="IPR000551">
    <property type="entry name" value="MerR-type_HTH_dom"/>
</dbReference>
<evidence type="ECO:0000256" key="5">
    <source>
        <dbReference type="ARBA" id="ARBA00023163"/>
    </source>
</evidence>
<dbReference type="SMART" id="SM00422">
    <property type="entry name" value="HTH_MERR"/>
    <property type="match status" value="1"/>
</dbReference>
<dbReference type="GO" id="GO:0003677">
    <property type="term" value="F:DNA binding"/>
    <property type="evidence" value="ECO:0007669"/>
    <property type="project" value="UniProtKB-KW"/>
</dbReference>
<dbReference type="RefSeq" id="WP_397387303.1">
    <property type="nucleotide sequence ID" value="NZ_BMIY01000006.1"/>
</dbReference>
<comment type="subcellular location">
    <subcellularLocation>
        <location evidence="1">Cytoplasm</location>
    </subcellularLocation>
</comment>
<gene>
    <name evidence="7" type="ORF">GCM10011403_14430</name>
</gene>
<dbReference type="SUPFAM" id="SSF46955">
    <property type="entry name" value="Putative DNA-binding domain"/>
    <property type="match status" value="1"/>
</dbReference>
<protein>
    <submittedName>
        <fullName evidence="7">Cu(I)-responsive transcriptional regulator</fullName>
    </submittedName>
</protein>
<keyword evidence="4" id="KW-0238">DNA-binding</keyword>
<dbReference type="Pfam" id="PF09278">
    <property type="entry name" value="MerR-DNA-bind"/>
    <property type="match status" value="1"/>
</dbReference>
<evidence type="ECO:0000313" key="7">
    <source>
        <dbReference type="EMBL" id="GGG58206.1"/>
    </source>
</evidence>
<organism evidence="7 8">
    <name type="scientific">Pseudohongiella nitratireducens</name>
    <dbReference type="NCBI Taxonomy" id="1768907"/>
    <lineage>
        <taxon>Bacteria</taxon>
        <taxon>Pseudomonadati</taxon>
        <taxon>Pseudomonadota</taxon>
        <taxon>Gammaproteobacteria</taxon>
        <taxon>Pseudomonadales</taxon>
        <taxon>Pseudohongiellaceae</taxon>
        <taxon>Pseudohongiella</taxon>
    </lineage>
</organism>
<dbReference type="GO" id="GO:0005507">
    <property type="term" value="F:copper ion binding"/>
    <property type="evidence" value="ECO:0007669"/>
    <property type="project" value="InterPro"/>
</dbReference>
<dbReference type="InterPro" id="IPR047057">
    <property type="entry name" value="MerR_fam"/>
</dbReference>
<dbReference type="PROSITE" id="PS00552">
    <property type="entry name" value="HTH_MERR_1"/>
    <property type="match status" value="1"/>
</dbReference>
<dbReference type="GO" id="GO:0045893">
    <property type="term" value="P:positive regulation of DNA-templated transcription"/>
    <property type="evidence" value="ECO:0007669"/>
    <property type="project" value="InterPro"/>
</dbReference>
<dbReference type="PANTHER" id="PTHR30204">
    <property type="entry name" value="REDOX-CYCLING DRUG-SENSING TRANSCRIPTIONAL ACTIVATOR SOXR"/>
    <property type="match status" value="1"/>
</dbReference>
<name>A0A917LUT3_9GAMM</name>
<dbReference type="AlphaFoldDB" id="A0A917LUT3"/>
<dbReference type="PANTHER" id="PTHR30204:SF94">
    <property type="entry name" value="HEAVY METAL-DEPENDENT TRANSCRIPTIONAL REGULATOR HI_0293-RELATED"/>
    <property type="match status" value="1"/>
</dbReference>
<evidence type="ECO:0000256" key="1">
    <source>
        <dbReference type="ARBA" id="ARBA00004496"/>
    </source>
</evidence>
<dbReference type="InterPro" id="IPR011789">
    <property type="entry name" value="CueR"/>
</dbReference>
<evidence type="ECO:0000256" key="2">
    <source>
        <dbReference type="ARBA" id="ARBA00022490"/>
    </source>
</evidence>
<reference evidence="7" key="2">
    <citation type="submission" date="2020-09" db="EMBL/GenBank/DDBJ databases">
        <authorList>
            <person name="Sun Q."/>
            <person name="Zhou Y."/>
        </authorList>
    </citation>
    <scope>NUCLEOTIDE SEQUENCE</scope>
    <source>
        <strain evidence="7">CGMCC 1.15425</strain>
    </source>
</reference>
<sequence length="135" mass="15040">MSMINIGEAARQSGVSAKMLRHYEQIGLIEPATRSDSGYRLYTPAAISTLIFIRHARDLGFSTAQISDLLHLRNDPQRASSEVKSVAEDHLQELHEQQQRLTQMISMLQEMISQCPGGNNPDCAILKKIDSMEAS</sequence>
<keyword evidence="3" id="KW-0805">Transcription regulation</keyword>
<evidence type="ECO:0000259" key="6">
    <source>
        <dbReference type="PROSITE" id="PS50937"/>
    </source>
</evidence>
<dbReference type="GO" id="GO:0003700">
    <property type="term" value="F:DNA-binding transcription factor activity"/>
    <property type="evidence" value="ECO:0007669"/>
    <property type="project" value="InterPro"/>
</dbReference>
<dbReference type="Gene3D" id="1.10.1660.10">
    <property type="match status" value="1"/>
</dbReference>